<dbReference type="EMBL" id="CM023479">
    <property type="protein sequence ID" value="KAH7974756.1"/>
    <property type="molecule type" value="Genomic_DNA"/>
</dbReference>
<evidence type="ECO:0000313" key="1">
    <source>
        <dbReference type="EMBL" id="KAH7974756.1"/>
    </source>
</evidence>
<gene>
    <name evidence="1" type="ORF">HPB49_019086</name>
</gene>
<keyword evidence="2" id="KW-1185">Reference proteome</keyword>
<dbReference type="Proteomes" id="UP000821865">
    <property type="component" value="Chromosome 10"/>
</dbReference>
<protein>
    <submittedName>
        <fullName evidence="1">Uncharacterized protein</fullName>
    </submittedName>
</protein>
<proteinExistence type="predicted"/>
<accession>A0ACB8DQW1</accession>
<sequence>MSTLECCTVRVRLGGIDTAVASMYIQPCQSKDHTCLLQLARRLGRDFVLLPRRQCSLHHLGPSPLLRARISVVVLVNRLGLKILGTRAPTFVRRTTRAGSMAIDMLRNLQEADQRRLLEHFNTIWSTGVIVDSWLTVVVAKILKPRKPEAAPYRHRPLSLASSTWQEPDVHPDDGKYSEYYTKFAGKGRYVVKAGVKGNEARKACCASCSGSAFMPRRLLTLPSGHCEPGSEFDISCFPTSNETFKPAPPPQGEPIDPFQLEIDLGSFEVTDDLHEHMVPPVAVRDLSVFKARPGKNGTLLANMTWTWPGKHMTHGTGWYWL</sequence>
<evidence type="ECO:0000313" key="2">
    <source>
        <dbReference type="Proteomes" id="UP000821865"/>
    </source>
</evidence>
<organism evidence="1 2">
    <name type="scientific">Dermacentor silvarum</name>
    <name type="common">Tick</name>
    <dbReference type="NCBI Taxonomy" id="543639"/>
    <lineage>
        <taxon>Eukaryota</taxon>
        <taxon>Metazoa</taxon>
        <taxon>Ecdysozoa</taxon>
        <taxon>Arthropoda</taxon>
        <taxon>Chelicerata</taxon>
        <taxon>Arachnida</taxon>
        <taxon>Acari</taxon>
        <taxon>Parasitiformes</taxon>
        <taxon>Ixodida</taxon>
        <taxon>Ixodoidea</taxon>
        <taxon>Ixodidae</taxon>
        <taxon>Rhipicephalinae</taxon>
        <taxon>Dermacentor</taxon>
    </lineage>
</organism>
<comment type="caution">
    <text evidence="1">The sequence shown here is derived from an EMBL/GenBank/DDBJ whole genome shotgun (WGS) entry which is preliminary data.</text>
</comment>
<reference evidence="1" key="1">
    <citation type="submission" date="2020-05" db="EMBL/GenBank/DDBJ databases">
        <title>Large-scale comparative analyses of tick genomes elucidate their genetic diversity and vector capacities.</title>
        <authorList>
            <person name="Jia N."/>
            <person name="Wang J."/>
            <person name="Shi W."/>
            <person name="Du L."/>
            <person name="Sun Y."/>
            <person name="Zhan W."/>
            <person name="Jiang J."/>
            <person name="Wang Q."/>
            <person name="Zhang B."/>
            <person name="Ji P."/>
            <person name="Sakyi L.B."/>
            <person name="Cui X."/>
            <person name="Yuan T."/>
            <person name="Jiang B."/>
            <person name="Yang W."/>
            <person name="Lam T.T.-Y."/>
            <person name="Chang Q."/>
            <person name="Ding S."/>
            <person name="Wang X."/>
            <person name="Zhu J."/>
            <person name="Ruan X."/>
            <person name="Zhao L."/>
            <person name="Wei J."/>
            <person name="Que T."/>
            <person name="Du C."/>
            <person name="Cheng J."/>
            <person name="Dai P."/>
            <person name="Han X."/>
            <person name="Huang E."/>
            <person name="Gao Y."/>
            <person name="Liu J."/>
            <person name="Shao H."/>
            <person name="Ye R."/>
            <person name="Li L."/>
            <person name="Wei W."/>
            <person name="Wang X."/>
            <person name="Wang C."/>
            <person name="Yang T."/>
            <person name="Huo Q."/>
            <person name="Li W."/>
            <person name="Guo W."/>
            <person name="Chen H."/>
            <person name="Zhou L."/>
            <person name="Ni X."/>
            <person name="Tian J."/>
            <person name="Zhou Y."/>
            <person name="Sheng Y."/>
            <person name="Liu T."/>
            <person name="Pan Y."/>
            <person name="Xia L."/>
            <person name="Li J."/>
            <person name="Zhao F."/>
            <person name="Cao W."/>
        </authorList>
    </citation>
    <scope>NUCLEOTIDE SEQUENCE</scope>
    <source>
        <strain evidence="1">Dsil-2018</strain>
    </source>
</reference>
<name>A0ACB8DQW1_DERSI</name>